<dbReference type="EMBL" id="LBTN01000004">
    <property type="protein sequence ID" value="KKQ41171.1"/>
    <property type="molecule type" value="Genomic_DNA"/>
</dbReference>
<dbReference type="InterPro" id="IPR001173">
    <property type="entry name" value="Glyco_trans_2-like"/>
</dbReference>
<dbReference type="STRING" id="1619036.US58_C0004G0008"/>
<dbReference type="InterPro" id="IPR029044">
    <property type="entry name" value="Nucleotide-diphossugar_trans"/>
</dbReference>
<dbReference type="CDD" id="cd00761">
    <property type="entry name" value="Glyco_tranf_GTA_type"/>
    <property type="match status" value="1"/>
</dbReference>
<dbReference type="Pfam" id="PF00535">
    <property type="entry name" value="Glycos_transf_2"/>
    <property type="match status" value="1"/>
</dbReference>
<dbReference type="PANTHER" id="PTHR43685">
    <property type="entry name" value="GLYCOSYLTRANSFERASE"/>
    <property type="match status" value="1"/>
</dbReference>
<dbReference type="InterPro" id="IPR050834">
    <property type="entry name" value="Glycosyltransf_2"/>
</dbReference>
<feature type="domain" description="Glycosyltransferase 2-like" evidence="1">
    <location>
        <begin position="5"/>
        <end position="112"/>
    </location>
</feature>
<keyword evidence="2" id="KW-0808">Transferase</keyword>
<accession>A0A0G0KKR5</accession>
<dbReference type="PANTHER" id="PTHR43685:SF11">
    <property type="entry name" value="GLYCOSYLTRANSFERASE TAGX-RELATED"/>
    <property type="match status" value="1"/>
</dbReference>
<dbReference type="AlphaFoldDB" id="A0A0G0KKR5"/>
<name>A0A0G0KKR5_9BACT</name>
<dbReference type="GO" id="GO:0016740">
    <property type="term" value="F:transferase activity"/>
    <property type="evidence" value="ECO:0007669"/>
    <property type="project" value="UniProtKB-KW"/>
</dbReference>
<evidence type="ECO:0000313" key="2">
    <source>
        <dbReference type="EMBL" id="KKQ41171.1"/>
    </source>
</evidence>
<reference evidence="2 3" key="1">
    <citation type="journal article" date="2015" name="Nature">
        <title>rRNA introns, odd ribosomes, and small enigmatic genomes across a large radiation of phyla.</title>
        <authorList>
            <person name="Brown C.T."/>
            <person name="Hug L.A."/>
            <person name="Thomas B.C."/>
            <person name="Sharon I."/>
            <person name="Castelle C.J."/>
            <person name="Singh A."/>
            <person name="Wilkins M.J."/>
            <person name="Williams K.H."/>
            <person name="Banfield J.F."/>
        </authorList>
    </citation>
    <scope>NUCLEOTIDE SEQUENCE [LARGE SCALE GENOMIC DNA]</scope>
</reference>
<dbReference type="Proteomes" id="UP000034333">
    <property type="component" value="Unassembled WGS sequence"/>
</dbReference>
<protein>
    <submittedName>
        <fullName evidence="2">Glycosyl transferase, group 2 family protein</fullName>
    </submittedName>
</protein>
<evidence type="ECO:0000313" key="3">
    <source>
        <dbReference type="Proteomes" id="UP000034333"/>
    </source>
</evidence>
<gene>
    <name evidence="2" type="ORF">US58_C0004G0008</name>
</gene>
<proteinExistence type="predicted"/>
<comment type="caution">
    <text evidence="2">The sequence shown here is derived from an EMBL/GenBank/DDBJ whole genome shotgun (WGS) entry which is preliminary data.</text>
</comment>
<evidence type="ECO:0000259" key="1">
    <source>
        <dbReference type="Pfam" id="PF00535"/>
    </source>
</evidence>
<dbReference type="SUPFAM" id="SSF53448">
    <property type="entry name" value="Nucleotide-diphospho-sugar transferases"/>
    <property type="match status" value="1"/>
</dbReference>
<dbReference type="Gene3D" id="3.90.550.10">
    <property type="entry name" value="Spore Coat Polysaccharide Biosynthesis Protein SpsA, Chain A"/>
    <property type="match status" value="1"/>
</dbReference>
<sequence>MDLISVIIPIYNQACVLRRSLVSLVNQSYRPIEIIIVNDGSTDNFSEVIKNILAEEIFKELKIKVINQPNQGAPAARNHGFSESTGSYVIFWDADTIAKPEMLAVMHQTLLSSANASWAYSQFCFGWKKMRGREFDVELLKKNNYIDVTSLIRSDAFLPFDENLKRFQDWDLWLTLIEQGKSGKFINKVLYKKITNPIGISSWFPSFFFKLPWQTNKVKKYEVAKAIVLQKHHLI</sequence>
<organism evidence="2 3">
    <name type="scientific">Candidatus Magasanikbacteria bacterium GW2011_GWA2_37_8</name>
    <dbReference type="NCBI Taxonomy" id="1619036"/>
    <lineage>
        <taxon>Bacteria</taxon>
        <taxon>Candidatus Magasanikiibacteriota</taxon>
    </lineage>
</organism>